<organism evidence="3 4">
    <name type="scientific">Thiothrix lacustris</name>
    <dbReference type="NCBI Taxonomy" id="525917"/>
    <lineage>
        <taxon>Bacteria</taxon>
        <taxon>Pseudomonadati</taxon>
        <taxon>Pseudomonadota</taxon>
        <taxon>Gammaproteobacteria</taxon>
        <taxon>Thiotrichales</taxon>
        <taxon>Thiotrichaceae</taxon>
        <taxon>Thiothrix</taxon>
    </lineage>
</organism>
<dbReference type="STRING" id="1123401.GCA_000621325_02249"/>
<dbReference type="Pfam" id="PF07603">
    <property type="entry name" value="Lcl_C"/>
    <property type="match status" value="1"/>
</dbReference>
<keyword evidence="1" id="KW-0175">Coiled coil</keyword>
<dbReference type="Proteomes" id="UP000192491">
    <property type="component" value="Unassembled WGS sequence"/>
</dbReference>
<feature type="domain" description="Lcl C-terminal" evidence="2">
    <location>
        <begin position="261"/>
        <end position="383"/>
    </location>
</feature>
<feature type="coiled-coil region" evidence="1">
    <location>
        <begin position="201"/>
        <end position="228"/>
    </location>
</feature>
<dbReference type="InterPro" id="IPR011460">
    <property type="entry name" value="Lcl_C"/>
</dbReference>
<dbReference type="AlphaFoldDB" id="A0A1Y1QUD5"/>
<name>A0A1Y1QUD5_9GAMM</name>
<gene>
    <name evidence="3" type="ORF">BWK73_11410</name>
</gene>
<evidence type="ECO:0000313" key="3">
    <source>
        <dbReference type="EMBL" id="OQX13718.1"/>
    </source>
</evidence>
<comment type="caution">
    <text evidence="3">The sequence shown here is derived from an EMBL/GenBank/DDBJ whole genome shotgun (WGS) entry which is preliminary data.</text>
</comment>
<evidence type="ECO:0000256" key="1">
    <source>
        <dbReference type="SAM" id="Coils"/>
    </source>
</evidence>
<protein>
    <recommendedName>
        <fullName evidence="2">Lcl C-terminal domain-containing protein</fullName>
    </recommendedName>
</protein>
<reference evidence="3 4" key="1">
    <citation type="submission" date="2017-01" db="EMBL/GenBank/DDBJ databases">
        <title>Novel large sulfur bacteria in the metagenomes of groundwater-fed chemosynthetic microbial mats in the Lake Huron basin.</title>
        <authorList>
            <person name="Sharrar A.M."/>
            <person name="Flood B.E."/>
            <person name="Bailey J.V."/>
            <person name="Jones D.S."/>
            <person name="Biddanda B."/>
            <person name="Ruberg S.A."/>
            <person name="Marcus D.N."/>
            <person name="Dick G.J."/>
        </authorList>
    </citation>
    <scope>NUCLEOTIDE SEQUENCE [LARGE SCALE GENOMIC DNA]</scope>
    <source>
        <strain evidence="3">A8</strain>
    </source>
</reference>
<dbReference type="EMBL" id="MTEJ01000042">
    <property type="protein sequence ID" value="OQX13718.1"/>
    <property type="molecule type" value="Genomic_DNA"/>
</dbReference>
<evidence type="ECO:0000313" key="4">
    <source>
        <dbReference type="Proteomes" id="UP000192491"/>
    </source>
</evidence>
<accession>A0A1Y1QUD5</accession>
<proteinExistence type="predicted"/>
<sequence length="446" mass="46881">MNMNSVKVHTFNKTSIAKQGQSLLASIVMSALLTACGGSSGPSAEELAAQAAIAAQAAADKAAADAAIAAAIAKAAADKAAADAKAAADKAAADAKAEEERQAKIAAARKDIKDSVGQVETDTKAAQSASAIAGYSLLQAKQQASAYAEVANTLAKTQAFADQAKQAAEQALAQKALATTAATSAESAETLEAVTAFAQQAKNAALRVKEARTAAEQARDATQKAADQVSAEVKIAEAARRYTKLDSGGNELPLTANAWSCLKDKQTGLVWEMKTSDGSFRDKTWRYRHMHNYGGYGNTVDTKGQVLCRGLDTCDAYSYMNAVNGQGLCGRNSWRIPLKSELGSIAQINAGGTPPHINQEVFPDIVYKPREAAYCAMNTNAGADAEHNYQGVDYGLPLLNGIQTKENLENSILVPLRYYGEISDGLVNNPGNASNWICYTRMVSSR</sequence>
<evidence type="ECO:0000259" key="2">
    <source>
        <dbReference type="Pfam" id="PF07603"/>
    </source>
</evidence>